<accession>A0A087BAP2</accession>
<comment type="subcellular location">
    <subcellularLocation>
        <location evidence="1">Cell membrane</location>
        <topology evidence="1">Multi-pass membrane protein</topology>
    </subcellularLocation>
</comment>
<sequence>MTAYEQIDAHPLTEHQRSIIGLVIIGNIAEFFDMFLVGFVVSLLISAWHLTGFEAGSILAASGLGTVIGSILWGRLSDRFGRKHAFT</sequence>
<evidence type="ECO:0000256" key="4">
    <source>
        <dbReference type="ARBA" id="ARBA00022989"/>
    </source>
</evidence>
<keyword evidence="3 6" id="KW-0812">Transmembrane</keyword>
<feature type="transmembrane region" description="Helical" evidence="6">
    <location>
        <begin position="55"/>
        <end position="74"/>
    </location>
</feature>
<dbReference type="GO" id="GO:0022857">
    <property type="term" value="F:transmembrane transporter activity"/>
    <property type="evidence" value="ECO:0007669"/>
    <property type="project" value="InterPro"/>
</dbReference>
<dbReference type="InterPro" id="IPR011701">
    <property type="entry name" value="MFS"/>
</dbReference>
<organism evidence="8 9">
    <name type="scientific">Bifidobacterium magnum</name>
    <dbReference type="NCBI Taxonomy" id="1692"/>
    <lineage>
        <taxon>Bacteria</taxon>
        <taxon>Bacillati</taxon>
        <taxon>Actinomycetota</taxon>
        <taxon>Actinomycetes</taxon>
        <taxon>Bifidobacteriales</taxon>
        <taxon>Bifidobacteriaceae</taxon>
        <taxon>Bifidobacterium</taxon>
    </lineage>
</organism>
<comment type="caution">
    <text evidence="8">The sequence shown here is derived from an EMBL/GenBank/DDBJ whole genome shotgun (WGS) entry which is preliminary data.</text>
</comment>
<dbReference type="GO" id="GO:0005886">
    <property type="term" value="C:plasma membrane"/>
    <property type="evidence" value="ECO:0007669"/>
    <property type="project" value="UniProtKB-SubCell"/>
</dbReference>
<evidence type="ECO:0000313" key="8">
    <source>
        <dbReference type="EMBL" id="KFI68092.1"/>
    </source>
</evidence>
<dbReference type="STRING" id="1692.BMAGN_0040"/>
<keyword evidence="5 6" id="KW-0472">Membrane</keyword>
<dbReference type="InterPro" id="IPR036259">
    <property type="entry name" value="MFS_trans_sf"/>
</dbReference>
<dbReference type="AlphaFoldDB" id="A0A087BAP2"/>
<evidence type="ECO:0000256" key="1">
    <source>
        <dbReference type="ARBA" id="ARBA00004651"/>
    </source>
</evidence>
<evidence type="ECO:0000256" key="2">
    <source>
        <dbReference type="ARBA" id="ARBA00022448"/>
    </source>
</evidence>
<dbReference type="SUPFAM" id="SSF103473">
    <property type="entry name" value="MFS general substrate transporter"/>
    <property type="match status" value="1"/>
</dbReference>
<evidence type="ECO:0000313" key="9">
    <source>
        <dbReference type="Proteomes" id="UP000029052"/>
    </source>
</evidence>
<proteinExistence type="predicted"/>
<dbReference type="eggNOG" id="COG2814">
    <property type="taxonomic scope" value="Bacteria"/>
</dbReference>
<feature type="transmembrane region" description="Helical" evidence="6">
    <location>
        <begin position="20"/>
        <end position="49"/>
    </location>
</feature>
<dbReference type="EMBL" id="JGZB01000004">
    <property type="protein sequence ID" value="KFI68092.1"/>
    <property type="molecule type" value="Genomic_DNA"/>
</dbReference>
<evidence type="ECO:0000256" key="5">
    <source>
        <dbReference type="ARBA" id="ARBA00023136"/>
    </source>
</evidence>
<dbReference type="PANTHER" id="PTHR23511:SF34">
    <property type="entry name" value="SYNAPTIC VESICLE GLYCOPROTEIN 2"/>
    <property type="match status" value="1"/>
</dbReference>
<gene>
    <name evidence="8" type="ORF">BMAGN_0040</name>
</gene>
<name>A0A087BAP2_9BIFI</name>
<keyword evidence="2" id="KW-0813">Transport</keyword>
<evidence type="ECO:0000256" key="3">
    <source>
        <dbReference type="ARBA" id="ARBA00022692"/>
    </source>
</evidence>
<dbReference type="PANTHER" id="PTHR23511">
    <property type="entry name" value="SYNAPTIC VESICLE GLYCOPROTEIN 2"/>
    <property type="match status" value="1"/>
</dbReference>
<dbReference type="PROSITE" id="PS50850">
    <property type="entry name" value="MFS"/>
    <property type="match status" value="1"/>
</dbReference>
<protein>
    <submittedName>
        <fullName evidence="8">MFS, putative metabolite transport protein</fullName>
    </submittedName>
</protein>
<evidence type="ECO:0000259" key="7">
    <source>
        <dbReference type="PROSITE" id="PS50850"/>
    </source>
</evidence>
<dbReference type="Pfam" id="PF07690">
    <property type="entry name" value="MFS_1"/>
    <property type="match status" value="1"/>
</dbReference>
<dbReference type="Proteomes" id="UP000029052">
    <property type="component" value="Unassembled WGS sequence"/>
</dbReference>
<reference evidence="8 9" key="1">
    <citation type="submission" date="2014-03" db="EMBL/GenBank/DDBJ databases">
        <title>Genomics of Bifidobacteria.</title>
        <authorList>
            <person name="Ventura M."/>
            <person name="Milani C."/>
            <person name="Lugli G.A."/>
        </authorList>
    </citation>
    <scope>NUCLEOTIDE SEQUENCE [LARGE SCALE GENOMIC DNA]</scope>
    <source>
        <strain evidence="8 9">LMG 11591</strain>
    </source>
</reference>
<keyword evidence="9" id="KW-1185">Reference proteome</keyword>
<dbReference type="Gene3D" id="1.20.1250.20">
    <property type="entry name" value="MFS general substrate transporter like domains"/>
    <property type="match status" value="1"/>
</dbReference>
<keyword evidence="4 6" id="KW-1133">Transmembrane helix</keyword>
<dbReference type="InterPro" id="IPR020846">
    <property type="entry name" value="MFS_dom"/>
</dbReference>
<feature type="domain" description="Major facilitator superfamily (MFS) profile" evidence="7">
    <location>
        <begin position="19"/>
        <end position="87"/>
    </location>
</feature>
<evidence type="ECO:0000256" key="6">
    <source>
        <dbReference type="SAM" id="Phobius"/>
    </source>
</evidence>